<sequence length="315" mass="36418">MDNIRNIITPILELYKSSENLPNDFPRPLKASIDVSLRERWPIFNIDTQGVRYFLELLYTDSNDLKLELLGSIVGIPQEIDENPDFRLLKTGTWDDFVTSIKHENRFFSDAINLNILEEFIRRSARVLSFPTPFYRCRINEELLPCSEMGAPGSDKASSGRLNPEGVSVLYLSNDKEACVREVRAGFHDGINYAQFDLNEPLSLVDLTNFEDNAFSRSDEFDDKELIKYFLNRKILKEISEEFAKPSNNSSRSMNYLPTQYISEFIKSRGYDGILYNSVMSPTSTNLVLFDEKKAIINQQVDFRKITRINYSHEI</sequence>
<dbReference type="Proteomes" id="UP000006787">
    <property type="component" value="Unassembled WGS sequence"/>
</dbReference>
<protein>
    <recommendedName>
        <fullName evidence="1">RES domain-containing protein</fullName>
    </recommendedName>
</protein>
<dbReference type="EMBL" id="AMQS01000050">
    <property type="protein sequence ID" value="EKF50421.1"/>
    <property type="molecule type" value="Genomic_DNA"/>
</dbReference>
<evidence type="ECO:0000313" key="3">
    <source>
        <dbReference type="Proteomes" id="UP000006787"/>
    </source>
</evidence>
<organism evidence="2 3">
    <name type="scientific">Lactococcus garvieae DCC43</name>
    <dbReference type="NCBI Taxonomy" id="1231377"/>
    <lineage>
        <taxon>Bacteria</taxon>
        <taxon>Bacillati</taxon>
        <taxon>Bacillota</taxon>
        <taxon>Bacilli</taxon>
        <taxon>Lactobacillales</taxon>
        <taxon>Streptococcaceae</taxon>
        <taxon>Lactococcus</taxon>
    </lineage>
</organism>
<dbReference type="PATRIC" id="fig|1231377.3.peg.2215"/>
<evidence type="ECO:0000313" key="2">
    <source>
        <dbReference type="EMBL" id="EKF50421.1"/>
    </source>
</evidence>
<dbReference type="InterPro" id="IPR014914">
    <property type="entry name" value="RES_dom"/>
</dbReference>
<dbReference type="AlphaFoldDB" id="K2PSC6"/>
<accession>K2PSC6</accession>
<dbReference type="Pfam" id="PF08808">
    <property type="entry name" value="RES"/>
    <property type="match status" value="1"/>
</dbReference>
<dbReference type="SMART" id="SM00953">
    <property type="entry name" value="RES"/>
    <property type="match status" value="1"/>
</dbReference>
<comment type="caution">
    <text evidence="2">The sequence shown here is derived from an EMBL/GenBank/DDBJ whole genome shotgun (WGS) entry which is preliminary data.</text>
</comment>
<reference evidence="2 3" key="1">
    <citation type="journal article" date="2012" name="J. Bacteriol.">
        <title>Genome Sequence of the Bacteriocin-Producing Strain Lactococcus garvieae DCC43.</title>
        <authorList>
            <person name="Gabrielsen C."/>
            <person name="Brede D.A."/>
            <person name="Hernandez P.E."/>
            <person name="Nes I.F."/>
            <person name="Diep D.B."/>
        </authorList>
    </citation>
    <scope>NUCLEOTIDE SEQUENCE [LARGE SCALE GENOMIC DNA]</scope>
    <source>
        <strain evidence="2 3">DCC43</strain>
    </source>
</reference>
<dbReference type="eggNOG" id="ENOG502Z9NV">
    <property type="taxonomic scope" value="Bacteria"/>
</dbReference>
<feature type="domain" description="RES" evidence="1">
    <location>
        <begin position="145"/>
        <end position="300"/>
    </location>
</feature>
<name>K2PSC6_9LACT</name>
<evidence type="ECO:0000259" key="1">
    <source>
        <dbReference type="SMART" id="SM00953"/>
    </source>
</evidence>
<gene>
    <name evidence="2" type="ORF">C426_2236</name>
</gene>
<proteinExistence type="predicted"/>